<dbReference type="GO" id="GO:0046872">
    <property type="term" value="F:metal ion binding"/>
    <property type="evidence" value="ECO:0007669"/>
    <property type="project" value="UniProtKB-KW"/>
</dbReference>
<dbReference type="InterPro" id="IPR017938">
    <property type="entry name" value="Riboflavin_synthase-like_b-brl"/>
</dbReference>
<dbReference type="InterPro" id="IPR019480">
    <property type="entry name" value="Dihydroorotate_DH_Fe-S-bd"/>
</dbReference>
<dbReference type="InterPro" id="IPR012165">
    <property type="entry name" value="Cyt_c3_hydrogenase_gsu"/>
</dbReference>
<comment type="cofactor">
    <cofactor evidence="1">
        <name>FAD</name>
        <dbReference type="ChEBI" id="CHEBI:57692"/>
    </cofactor>
    <text evidence="1">Binds 1 FAD per subunit.</text>
</comment>
<keyword evidence="2" id="KW-0479">Metal-binding</keyword>
<dbReference type="CDD" id="cd06219">
    <property type="entry name" value="DHOD_e_trans_like1"/>
    <property type="match status" value="1"/>
</dbReference>
<accession>A0A926IKT5</accession>
<dbReference type="SUPFAM" id="SSF52343">
    <property type="entry name" value="Ferredoxin reductase-like, C-terminal NADP-linked domain"/>
    <property type="match status" value="1"/>
</dbReference>
<feature type="binding site" evidence="2">
    <location>
        <position position="245"/>
    </location>
    <ligand>
        <name>[2Fe-2S] cluster</name>
        <dbReference type="ChEBI" id="CHEBI:190135"/>
    </ligand>
</feature>
<feature type="binding site" evidence="2">
    <location>
        <position position="233"/>
    </location>
    <ligand>
        <name>[2Fe-2S] cluster</name>
        <dbReference type="ChEBI" id="CHEBI:190135"/>
    </ligand>
</feature>
<comment type="caution">
    <text evidence="4">The sequence shown here is derived from an EMBL/GenBank/DDBJ whole genome shotgun (WGS) entry which is preliminary data.</text>
</comment>
<feature type="binding site" evidence="2">
    <location>
        <position position="230"/>
    </location>
    <ligand>
        <name>[2Fe-2S] cluster</name>
        <dbReference type="ChEBI" id="CHEBI:190135"/>
    </ligand>
</feature>
<dbReference type="PANTHER" id="PTHR43513">
    <property type="entry name" value="DIHYDROOROTATE DEHYDROGENASE B (NAD(+)), ELECTRON TRANSFER SUBUNIT"/>
    <property type="match status" value="1"/>
</dbReference>
<dbReference type="GO" id="GO:0016491">
    <property type="term" value="F:oxidoreductase activity"/>
    <property type="evidence" value="ECO:0007669"/>
    <property type="project" value="InterPro"/>
</dbReference>
<evidence type="ECO:0000256" key="1">
    <source>
        <dbReference type="PIRSR" id="PIRSR006816-1"/>
    </source>
</evidence>
<dbReference type="PANTHER" id="PTHR43513:SF3">
    <property type="entry name" value="DIHYDROOROTATE DEHYDROGENASE B (NAD(+)), ELECTRON TRANSFER SUBUNIT-RELATED"/>
    <property type="match status" value="1"/>
</dbReference>
<organism evidence="4 5">
    <name type="scientific">Paratissierella segnis</name>
    <dbReference type="NCBI Taxonomy" id="2763679"/>
    <lineage>
        <taxon>Bacteria</taxon>
        <taxon>Bacillati</taxon>
        <taxon>Bacillota</taxon>
        <taxon>Tissierellia</taxon>
        <taxon>Tissierellales</taxon>
        <taxon>Tissierellaceae</taxon>
        <taxon>Paratissierella</taxon>
    </lineage>
</organism>
<dbReference type="PROSITE" id="PS51384">
    <property type="entry name" value="FAD_FR"/>
    <property type="match status" value="1"/>
</dbReference>
<name>A0A926IKT5_9FIRM</name>
<keyword evidence="2" id="KW-0408">Iron</keyword>
<gene>
    <name evidence="4" type="ORF">H8707_14430</name>
</gene>
<keyword evidence="5" id="KW-1185">Reference proteome</keyword>
<feature type="domain" description="FAD-binding FR-type" evidence="3">
    <location>
        <begin position="1"/>
        <end position="95"/>
    </location>
</feature>
<keyword evidence="2" id="KW-0411">Iron-sulfur</keyword>
<protein>
    <submittedName>
        <fullName evidence="4">Sulfide/dihydroorotate dehydrogenase-like FAD/NAD-binding protein</fullName>
    </submittedName>
</protein>
<reference evidence="4" key="1">
    <citation type="submission" date="2020-08" db="EMBL/GenBank/DDBJ databases">
        <title>Genome public.</title>
        <authorList>
            <person name="Liu C."/>
            <person name="Sun Q."/>
        </authorList>
    </citation>
    <scope>NUCLEOTIDE SEQUENCE</scope>
    <source>
        <strain evidence="4">BX21</strain>
    </source>
</reference>
<dbReference type="EMBL" id="JACRTG010000034">
    <property type="protein sequence ID" value="MBC8589409.1"/>
    <property type="molecule type" value="Genomic_DNA"/>
</dbReference>
<dbReference type="GO" id="GO:0006221">
    <property type="term" value="P:pyrimidine nucleotide biosynthetic process"/>
    <property type="evidence" value="ECO:0007669"/>
    <property type="project" value="InterPro"/>
</dbReference>
<evidence type="ECO:0000313" key="4">
    <source>
        <dbReference type="EMBL" id="MBC8589409.1"/>
    </source>
</evidence>
<dbReference type="Proteomes" id="UP000601171">
    <property type="component" value="Unassembled WGS sequence"/>
</dbReference>
<comment type="cofactor">
    <cofactor evidence="2">
        <name>[2Fe-2S] cluster</name>
        <dbReference type="ChEBI" id="CHEBI:190135"/>
    </cofactor>
    <text evidence="2">Binds 1 [2Fe-2S] cluster per subunit.</text>
</comment>
<dbReference type="NCBIfam" id="NF004862">
    <property type="entry name" value="PRK06222.1"/>
    <property type="match status" value="1"/>
</dbReference>
<dbReference type="PIRSF" id="PIRSF006816">
    <property type="entry name" value="Cyc3_hyd_g"/>
    <property type="match status" value="1"/>
</dbReference>
<dbReference type="GO" id="GO:0050660">
    <property type="term" value="F:flavin adenine dinucleotide binding"/>
    <property type="evidence" value="ECO:0007669"/>
    <property type="project" value="InterPro"/>
</dbReference>
<dbReference type="RefSeq" id="WP_316699706.1">
    <property type="nucleotide sequence ID" value="NZ_JACRTG010000034.1"/>
</dbReference>
<keyword evidence="1" id="KW-0285">Flavoprotein</keyword>
<dbReference type="InterPro" id="IPR050353">
    <property type="entry name" value="PyrK_electron_transfer"/>
</dbReference>
<dbReference type="InterPro" id="IPR039261">
    <property type="entry name" value="FNR_nucleotide-bd"/>
</dbReference>
<sequence>MYEIIHKKLLAPSIYSMDIKAPRVAKAAQPGQFVIIIVEKSGERVPLTICESDPEKGTVTIVTQAMGSSTKKLVAKEVGEHIKDFVGPLGKPSAFVNEDIEELKKKKILFAGGGVGTAPIIPQAKWLKERGIAFDIVTGSKNKDFVILEDRFKELAETLFIATDDGSYGFHGMVTNAIEELVVNQGKKYDLCIIIGPMIMMKFTSMTTKKLGIPSIVSLNPIMVDGTGMCGACRVTVGGETKFACVDGPEFDAHQVDFDEALRRQGQYKEEEIQKDHEYCELVGGMING</sequence>
<dbReference type="Gene3D" id="2.40.30.10">
    <property type="entry name" value="Translation factors"/>
    <property type="match status" value="1"/>
</dbReference>
<dbReference type="GO" id="GO:0051537">
    <property type="term" value="F:2 iron, 2 sulfur cluster binding"/>
    <property type="evidence" value="ECO:0007669"/>
    <property type="project" value="UniProtKB-KW"/>
</dbReference>
<evidence type="ECO:0000259" key="3">
    <source>
        <dbReference type="PROSITE" id="PS51384"/>
    </source>
</evidence>
<keyword evidence="2" id="KW-0001">2Fe-2S</keyword>
<evidence type="ECO:0000313" key="5">
    <source>
        <dbReference type="Proteomes" id="UP000601171"/>
    </source>
</evidence>
<dbReference type="SUPFAM" id="SSF63380">
    <property type="entry name" value="Riboflavin synthase domain-like"/>
    <property type="match status" value="1"/>
</dbReference>
<dbReference type="InterPro" id="IPR017927">
    <property type="entry name" value="FAD-bd_FR_type"/>
</dbReference>
<evidence type="ECO:0000256" key="2">
    <source>
        <dbReference type="PIRSR" id="PIRSR006816-2"/>
    </source>
</evidence>
<keyword evidence="1" id="KW-0274">FAD</keyword>
<dbReference type="Gene3D" id="3.40.50.80">
    <property type="entry name" value="Nucleotide-binding domain of ferredoxin-NADP reductase (FNR) module"/>
    <property type="match status" value="1"/>
</dbReference>
<proteinExistence type="predicted"/>
<dbReference type="AlphaFoldDB" id="A0A926IKT5"/>
<feature type="binding site" evidence="1">
    <location>
        <begin position="62"/>
        <end position="64"/>
    </location>
    <ligand>
        <name>FAD</name>
        <dbReference type="ChEBI" id="CHEBI:57692"/>
    </ligand>
</feature>
<dbReference type="Pfam" id="PF10418">
    <property type="entry name" value="DHODB_Fe-S_bind"/>
    <property type="match status" value="1"/>
</dbReference>